<dbReference type="FunFam" id="3.40.50.300:FF:000997">
    <property type="entry name" value="Multidrug resistance-associated protein 1"/>
    <property type="match status" value="1"/>
</dbReference>
<evidence type="ECO:0000259" key="12">
    <source>
        <dbReference type="PROSITE" id="PS50893"/>
    </source>
</evidence>
<feature type="transmembrane region" description="Helical" evidence="11">
    <location>
        <begin position="415"/>
        <end position="448"/>
    </location>
</feature>
<feature type="domain" description="ABC transmembrane type-1" evidence="13">
    <location>
        <begin position="920"/>
        <end position="1195"/>
    </location>
</feature>
<dbReference type="PANTHER" id="PTHR24223">
    <property type="entry name" value="ATP-BINDING CASSETTE SUB-FAMILY C"/>
    <property type="match status" value="1"/>
</dbReference>
<dbReference type="FunFam" id="3.40.50.300:FF:000074">
    <property type="entry name" value="Multidrug resistance-associated protein 5 isoform 1"/>
    <property type="match status" value="1"/>
</dbReference>
<evidence type="ECO:0000256" key="2">
    <source>
        <dbReference type="ARBA" id="ARBA00009726"/>
    </source>
</evidence>
<evidence type="ECO:0000256" key="11">
    <source>
        <dbReference type="SAM" id="Phobius"/>
    </source>
</evidence>
<evidence type="ECO:0000259" key="13">
    <source>
        <dbReference type="PROSITE" id="PS50929"/>
    </source>
</evidence>
<evidence type="ECO:0000256" key="6">
    <source>
        <dbReference type="ARBA" id="ARBA00022741"/>
    </source>
</evidence>
<keyword evidence="6" id="KW-0547">Nucleotide-binding</keyword>
<feature type="domain" description="ABC transporter" evidence="12">
    <location>
        <begin position="628"/>
        <end position="852"/>
    </location>
</feature>
<keyword evidence="7" id="KW-0067">ATP-binding</keyword>
<dbReference type="InterPro" id="IPR003593">
    <property type="entry name" value="AAA+_ATPase"/>
</dbReference>
<dbReference type="Gene3D" id="1.20.1560.10">
    <property type="entry name" value="ABC transporter type 1, transmembrane domain"/>
    <property type="match status" value="2"/>
</dbReference>
<dbReference type="InterPro" id="IPR017871">
    <property type="entry name" value="ABC_transporter-like_CS"/>
</dbReference>
<feature type="transmembrane region" description="Helical" evidence="11">
    <location>
        <begin position="514"/>
        <end position="538"/>
    </location>
</feature>
<feature type="transmembrane region" description="Helical" evidence="11">
    <location>
        <begin position="550"/>
        <end position="571"/>
    </location>
</feature>
<dbReference type="Proteomes" id="UP000265716">
    <property type="component" value="Unassembled WGS sequence"/>
</dbReference>
<feature type="compositionally biased region" description="Gly residues" evidence="10">
    <location>
        <begin position="879"/>
        <end position="888"/>
    </location>
</feature>
<evidence type="ECO:0000256" key="8">
    <source>
        <dbReference type="ARBA" id="ARBA00022989"/>
    </source>
</evidence>
<comment type="similarity">
    <text evidence="2">Belongs to the ABC transporter superfamily. ABCC family. Conjugate transporter (TC 3.A.1.208) subfamily.</text>
</comment>
<feature type="region of interest" description="Disordered" evidence="10">
    <location>
        <begin position="1"/>
        <end position="28"/>
    </location>
</feature>
<dbReference type="GO" id="GO:0140359">
    <property type="term" value="F:ABC-type transporter activity"/>
    <property type="evidence" value="ECO:0007669"/>
    <property type="project" value="InterPro"/>
</dbReference>
<feature type="transmembrane region" description="Helical" evidence="11">
    <location>
        <begin position="914"/>
        <end position="934"/>
    </location>
</feature>
<keyword evidence="8 11" id="KW-1133">Transmembrane helix</keyword>
<evidence type="ECO:0000256" key="9">
    <source>
        <dbReference type="ARBA" id="ARBA00023136"/>
    </source>
</evidence>
<dbReference type="PROSITE" id="PS50929">
    <property type="entry name" value="ABC_TM1F"/>
    <property type="match status" value="2"/>
</dbReference>
<feature type="transmembrane region" description="Helical" evidence="11">
    <location>
        <begin position="954"/>
        <end position="978"/>
    </location>
</feature>
<dbReference type="SUPFAM" id="SSF47954">
    <property type="entry name" value="Cyclin-like"/>
    <property type="match status" value="1"/>
</dbReference>
<evidence type="ECO:0000256" key="7">
    <source>
        <dbReference type="ARBA" id="ARBA00022840"/>
    </source>
</evidence>
<evidence type="ECO:0000256" key="5">
    <source>
        <dbReference type="ARBA" id="ARBA00022737"/>
    </source>
</evidence>
<keyword evidence="5" id="KW-0677">Repeat</keyword>
<feature type="transmembrane region" description="Helical" evidence="11">
    <location>
        <begin position="1024"/>
        <end position="1046"/>
    </location>
</feature>
<feature type="transmembrane region" description="Helical" evidence="11">
    <location>
        <begin position="1144"/>
        <end position="1175"/>
    </location>
</feature>
<organism evidence="14 15">
    <name type="scientific">Aphanomyces astaci</name>
    <name type="common">Crayfish plague agent</name>
    <dbReference type="NCBI Taxonomy" id="112090"/>
    <lineage>
        <taxon>Eukaryota</taxon>
        <taxon>Sar</taxon>
        <taxon>Stramenopiles</taxon>
        <taxon>Oomycota</taxon>
        <taxon>Saprolegniomycetes</taxon>
        <taxon>Saprolegniales</taxon>
        <taxon>Verrucalvaceae</taxon>
        <taxon>Aphanomyces</taxon>
    </lineage>
</organism>
<proteinExistence type="inferred from homology"/>
<comment type="caution">
    <text evidence="14">The sequence shown here is derived from an EMBL/GenBank/DDBJ whole genome shotgun (WGS) entry which is preliminary data.</text>
</comment>
<reference evidence="14 15" key="1">
    <citation type="submission" date="2018-08" db="EMBL/GenBank/DDBJ databases">
        <title>Aphanomyces genome sequencing and annotation.</title>
        <authorList>
            <person name="Minardi D."/>
            <person name="Oidtmann B."/>
            <person name="Van Der Giezen M."/>
            <person name="Studholme D.J."/>
        </authorList>
    </citation>
    <scope>NUCLEOTIDE SEQUENCE [LARGE SCALE GENOMIC DNA]</scope>
    <source>
        <strain evidence="14 15">SA</strain>
    </source>
</reference>
<evidence type="ECO:0000256" key="3">
    <source>
        <dbReference type="ARBA" id="ARBA00022448"/>
    </source>
</evidence>
<dbReference type="CDD" id="cd18580">
    <property type="entry name" value="ABC_6TM_ABCC_D2"/>
    <property type="match status" value="1"/>
</dbReference>
<dbReference type="Gene3D" id="3.40.50.300">
    <property type="entry name" value="P-loop containing nucleotide triphosphate hydrolases"/>
    <property type="match status" value="2"/>
</dbReference>
<accession>A0A397CXV6</accession>
<dbReference type="SUPFAM" id="SSF52540">
    <property type="entry name" value="P-loop containing nucleoside triphosphate hydrolases"/>
    <property type="match status" value="2"/>
</dbReference>
<evidence type="ECO:0000256" key="10">
    <source>
        <dbReference type="SAM" id="MobiDB-lite"/>
    </source>
</evidence>
<dbReference type="InterPro" id="IPR044726">
    <property type="entry name" value="ABCC_6TM_D2"/>
</dbReference>
<dbReference type="SMART" id="SM00382">
    <property type="entry name" value="AAA"/>
    <property type="match status" value="2"/>
</dbReference>
<dbReference type="InterPro" id="IPR011527">
    <property type="entry name" value="ABC1_TM_dom"/>
</dbReference>
<dbReference type="GO" id="GO:0016887">
    <property type="term" value="F:ATP hydrolysis activity"/>
    <property type="evidence" value="ECO:0007669"/>
    <property type="project" value="InterPro"/>
</dbReference>
<dbReference type="InterPro" id="IPR027417">
    <property type="entry name" value="P-loop_NTPase"/>
</dbReference>
<sequence>MAEPSTPLSPSEMTRLREKRERHKKNKADPLVPLDGLLDRLLQKHIDPIIVSQTAQWMAAHDALSVQVQIKLRAFALSDRTKSFNHKVMLFYVLHEFLKIGAPVVDGPSRKQSTAASFDAVRRTRHMEWMATVEHILHACVREYASVRDSYKPRDMKPIEDHRKKLLKTLGRWDELGIYRGKLKEWKKVVLGEVKVRKAPPRILQNVVAPFDKEGLDLRRELDRGNIAWFFEPVEFRSPRAKLRHWRFTGAAFIDTLGRCLGLEAHVVVAAMSFYQTLFKRGFYAKERYKLAAAALFLSAKASSQRMKLLRMVHTPLVTGDEEKEELERLHLLHYELQVLQGIEFDLTIALPFDAFAAAAAAFPPAVKDAAFVALKELYWTKMCIEFPVKTLAAAAWYIATGAADPKAIRRLNPLTLVAVFIMLGTELGPVVALVGGAIMFGFVSMGFKTGEKVGRLRADVLAVQADRVKLTNEVLQGIRVVKLYAWEESLEALLADIRTRELVLLKKYQATRIFNTVALMLAPLVSLAACLMVYVALGNPLTTPVAFTALAYMNIARQPCTVFSSSVMGLTEALASCRRITTFLLADEVDLLVSATNGGSDDEAAPVVEITAGDFSWSAAKKPSDQTHLHIALDNDGPQQVVTLSNINLHIEPNTLTIVVGSVGSGKSSLISAILGEIHQVSGSHNVQAHFSYVNQEAWIQHATLKQNILFDSPYDDTLYHQVLAACQLETDLSMLPQGDATEIGERGINLSGGQKARVSLARALYHQRANVFLLDDPLSALDVHVANAVFDQCVQGLLKSKTTILVLNSHYHFLPHADRVLVMVDGAIVGDGKFSQLKVDFPHLLSFVEKKPVSDDKQDDGNGDDKKDKKKPESPKQGGGGGGGRGLMDKEDRAKGLVTFNTYKMYFGSSGLVVIVSILVIFTTAQASSAMTDWYMSYWANNVALNSSISTGWYYLLIAISSLVLYYARSIYVLLVAIACSRSLHAKVFNAVVSAPVPTFFDVTPMGRILNRFSSDLDQIDSMLPFFGLMVLQFTFMIFAILVVCAGSTPWILIAYVPIAWVFKWLQQYYNVSSAELKRMDGIARSPVVTLVGEAISGLSTIRAFKMTAQISHKQRIALDRYLSFSFAYTCSGRWFQLRLDWVSSFVITAVAFIAVFTRASIGVTAAGLALTYSSQLSTVLSRMAVFVTFVENMMTSVERLGHFNSLESEDTGHDNTKGLPPSSWPQQGEITFTNYSMRYREHLELVLNNVNFTVKGGEKVGIVGRTGSGKSSLMAALFRMVPSATGTITLDGVDIASISVRTLRSRLTIIPQDPVLFSGSLRFNLDPSHTCSDDELWTALKSVHLDAFVGSLEFAVSEKGSNVSVGQRQLLCIARALLRKSKVVVLDEATANIDLETDRLIQHMIQDGFHGVTRLIIAHRLETILDSDRILVLDAGHVVEFDAPPTLLANPDSAFAHLASKAHVQL</sequence>
<dbReference type="InterPro" id="IPR003439">
    <property type="entry name" value="ABC_transporter-like_ATP-bd"/>
</dbReference>
<feature type="transmembrane region" description="Helical" evidence="11">
    <location>
        <begin position="990"/>
        <end position="1012"/>
    </location>
</feature>
<evidence type="ECO:0000313" key="14">
    <source>
        <dbReference type="EMBL" id="RHY51435.1"/>
    </source>
</evidence>
<protein>
    <submittedName>
        <fullName evidence="14">Uncharacterized protein</fullName>
    </submittedName>
</protein>
<dbReference type="GO" id="GO:0005524">
    <property type="term" value="F:ATP binding"/>
    <property type="evidence" value="ECO:0007669"/>
    <property type="project" value="UniProtKB-KW"/>
</dbReference>
<dbReference type="PANTHER" id="PTHR24223:SF443">
    <property type="entry name" value="MULTIDRUG-RESISTANCE LIKE PROTEIN 1, ISOFORM I"/>
    <property type="match status" value="1"/>
</dbReference>
<dbReference type="InterPro" id="IPR050173">
    <property type="entry name" value="ABC_transporter_C-like"/>
</dbReference>
<dbReference type="FunFam" id="1.20.1560.10:FF:000013">
    <property type="entry name" value="ABC transporter C family member 2"/>
    <property type="match status" value="1"/>
</dbReference>
<dbReference type="CDD" id="cd03244">
    <property type="entry name" value="ABCC_MRP_domain2"/>
    <property type="match status" value="1"/>
</dbReference>
<dbReference type="InterPro" id="IPR036640">
    <property type="entry name" value="ABC1_TM_sf"/>
</dbReference>
<keyword evidence="3" id="KW-0813">Transport</keyword>
<feature type="region of interest" description="Disordered" evidence="10">
    <location>
        <begin position="854"/>
        <end position="891"/>
    </location>
</feature>
<evidence type="ECO:0000313" key="15">
    <source>
        <dbReference type="Proteomes" id="UP000265716"/>
    </source>
</evidence>
<comment type="subcellular location">
    <subcellularLocation>
        <location evidence="1">Vacuole membrane</location>
        <topology evidence="1">Multi-pass membrane protein</topology>
    </subcellularLocation>
</comment>
<keyword evidence="9 11" id="KW-0472">Membrane</keyword>
<dbReference type="Pfam" id="PF00664">
    <property type="entry name" value="ABC_membrane"/>
    <property type="match status" value="2"/>
</dbReference>
<feature type="compositionally biased region" description="Basic and acidic residues" evidence="10">
    <location>
        <begin position="854"/>
        <end position="876"/>
    </location>
</feature>
<evidence type="ECO:0000256" key="1">
    <source>
        <dbReference type="ARBA" id="ARBA00004128"/>
    </source>
</evidence>
<dbReference type="PROSITE" id="PS00211">
    <property type="entry name" value="ABC_TRANSPORTER_1"/>
    <property type="match status" value="2"/>
</dbReference>
<name>A0A397CXV6_APHAT</name>
<dbReference type="CDD" id="cd18579">
    <property type="entry name" value="ABC_6TM_ABCC_D1"/>
    <property type="match status" value="1"/>
</dbReference>
<feature type="compositionally biased region" description="Polar residues" evidence="10">
    <location>
        <begin position="1"/>
        <end position="12"/>
    </location>
</feature>
<dbReference type="InterPro" id="IPR036915">
    <property type="entry name" value="Cyclin-like_sf"/>
</dbReference>
<gene>
    <name evidence="14" type="ORF">DYB38_001028</name>
</gene>
<dbReference type="Pfam" id="PF00005">
    <property type="entry name" value="ABC_tran"/>
    <property type="match status" value="2"/>
</dbReference>
<keyword evidence="4 11" id="KW-0812">Transmembrane</keyword>
<feature type="domain" description="ABC transmembrane type-1" evidence="13">
    <location>
        <begin position="413"/>
        <end position="573"/>
    </location>
</feature>
<dbReference type="GO" id="GO:0005774">
    <property type="term" value="C:vacuolar membrane"/>
    <property type="evidence" value="ECO:0007669"/>
    <property type="project" value="UniProtKB-SubCell"/>
</dbReference>
<dbReference type="Gene3D" id="1.10.472.10">
    <property type="entry name" value="Cyclin-like"/>
    <property type="match status" value="1"/>
</dbReference>
<dbReference type="PROSITE" id="PS50893">
    <property type="entry name" value="ABC_TRANSPORTER_2"/>
    <property type="match status" value="2"/>
</dbReference>
<dbReference type="EMBL" id="QUTC01006571">
    <property type="protein sequence ID" value="RHY51435.1"/>
    <property type="molecule type" value="Genomic_DNA"/>
</dbReference>
<dbReference type="SUPFAM" id="SSF90123">
    <property type="entry name" value="ABC transporter transmembrane region"/>
    <property type="match status" value="2"/>
</dbReference>
<feature type="domain" description="ABC transporter" evidence="12">
    <location>
        <begin position="1233"/>
        <end position="1463"/>
    </location>
</feature>
<dbReference type="VEuPathDB" id="FungiDB:H257_06941"/>
<dbReference type="InterPro" id="IPR044746">
    <property type="entry name" value="ABCC_6TM_D1"/>
</dbReference>
<evidence type="ECO:0000256" key="4">
    <source>
        <dbReference type="ARBA" id="ARBA00022692"/>
    </source>
</evidence>
<dbReference type="CDD" id="cd03250">
    <property type="entry name" value="ABCC_MRP_domain1"/>
    <property type="match status" value="1"/>
</dbReference>